<dbReference type="InterPro" id="IPR022189">
    <property type="entry name" value="SMTN"/>
</dbReference>
<feature type="region of interest" description="Disordered" evidence="1">
    <location>
        <begin position="71"/>
        <end position="189"/>
    </location>
</feature>
<feature type="compositionally biased region" description="Low complexity" evidence="1">
    <location>
        <begin position="272"/>
        <end position="283"/>
    </location>
</feature>
<dbReference type="Pfam" id="PF12510">
    <property type="entry name" value="Smoothelin"/>
    <property type="match status" value="1"/>
</dbReference>
<dbReference type="EMBL" id="GBHO01032616">
    <property type="protein sequence ID" value="JAG10988.1"/>
    <property type="molecule type" value="Transcribed_RNA"/>
</dbReference>
<reference evidence="3" key="2">
    <citation type="submission" date="2014-07" db="EMBL/GenBank/DDBJ databases">
        <authorList>
            <person name="Hull J."/>
        </authorList>
    </citation>
    <scope>NUCLEOTIDE SEQUENCE</scope>
</reference>
<evidence type="ECO:0000259" key="2">
    <source>
        <dbReference type="Pfam" id="PF12510"/>
    </source>
</evidence>
<evidence type="ECO:0000313" key="3">
    <source>
        <dbReference type="EMBL" id="JAG10988.1"/>
    </source>
</evidence>
<feature type="region of interest" description="Disordered" evidence="1">
    <location>
        <begin position="228"/>
        <end position="283"/>
    </location>
</feature>
<evidence type="ECO:0000256" key="1">
    <source>
        <dbReference type="SAM" id="MobiDB-lite"/>
    </source>
</evidence>
<sequence length="483" mass="52841">MDQNAQSNLLLCLTLGFFGFYWVWTPLFVALCAGLSIAASLSPPRLKEKGELSAKNGEQPVGQITKSSYSYQKGNEKGATPQVSSKTVTSLIGGRRNSGPKIEEITDGSQNATSSRRYSKEYTVEEDCTTSNERRRSSTGLNEDNVRAFTSILRNKDESVRNSPIETDEMKSRTSKSQEDAAKRTLTRGDSIKALQHKYQQATEAANQVSSRTYPKAGLILRSNSLHGADDQNQLSSSNKQVSTTQSTRTTDLDGAVVTSSQTRTSEDTRTVRTGTPTTTQVTSTSSTRTEVKSSGATSFLDNSSKVTGVQDILQRMRNADLVAESGDTTEDAEARALLNKFLGASVILQGMEQGMKAAATHSSTTLVNQADKQWVKATSQRTQDDLNDIYDEKQLQILLDACSDYDERRKIRARLREVMAEKKDTTGSSGIVPTDGQSFSKTEVQTRVVSSPAKLTKANSIQSPFAKFKQLERQNSAPRTSK</sequence>
<gene>
    <name evidence="3" type="primary">SMTN</name>
    <name evidence="3" type="ORF">CM83_96873</name>
</gene>
<feature type="compositionally biased region" description="Polar residues" evidence="1">
    <location>
        <begin position="228"/>
        <end position="250"/>
    </location>
</feature>
<feature type="compositionally biased region" description="Basic and acidic residues" evidence="1">
    <location>
        <begin position="168"/>
        <end position="183"/>
    </location>
</feature>
<name>A0A0A9WWV6_LYGHE</name>
<protein>
    <submittedName>
        <fullName evidence="3">Smoothelin</fullName>
    </submittedName>
</protein>
<feature type="compositionally biased region" description="Polar residues" evidence="1">
    <location>
        <begin position="107"/>
        <end position="116"/>
    </location>
</feature>
<feature type="compositionally biased region" description="Polar residues" evidence="1">
    <location>
        <begin position="81"/>
        <end position="90"/>
    </location>
</feature>
<feature type="compositionally biased region" description="Polar residues" evidence="1">
    <location>
        <begin position="427"/>
        <end position="447"/>
    </location>
</feature>
<accession>A0A0A9WWV6</accession>
<proteinExistence type="predicted"/>
<reference evidence="3" key="1">
    <citation type="journal article" date="2014" name="PLoS ONE">
        <title>Transcriptome-Based Identification of ABC Transporters in the Western Tarnished Plant Bug Lygus hesperus.</title>
        <authorList>
            <person name="Hull J.J."/>
            <person name="Chaney K."/>
            <person name="Geib S.M."/>
            <person name="Fabrick J.A."/>
            <person name="Brent C.S."/>
            <person name="Walsh D."/>
            <person name="Lavine L.C."/>
        </authorList>
    </citation>
    <scope>NUCLEOTIDE SEQUENCE</scope>
</reference>
<dbReference type="AlphaFoldDB" id="A0A0A9WWV6"/>
<organism evidence="3">
    <name type="scientific">Lygus hesperus</name>
    <name type="common">Western plant bug</name>
    <dbReference type="NCBI Taxonomy" id="30085"/>
    <lineage>
        <taxon>Eukaryota</taxon>
        <taxon>Metazoa</taxon>
        <taxon>Ecdysozoa</taxon>
        <taxon>Arthropoda</taxon>
        <taxon>Hexapoda</taxon>
        <taxon>Insecta</taxon>
        <taxon>Pterygota</taxon>
        <taxon>Neoptera</taxon>
        <taxon>Paraneoptera</taxon>
        <taxon>Hemiptera</taxon>
        <taxon>Heteroptera</taxon>
        <taxon>Panheteroptera</taxon>
        <taxon>Cimicomorpha</taxon>
        <taxon>Miridae</taxon>
        <taxon>Mirini</taxon>
        <taxon>Lygus</taxon>
    </lineage>
</organism>
<feature type="domain" description="Smoothelin" evidence="2">
    <location>
        <begin position="378"/>
        <end position="423"/>
    </location>
</feature>
<feature type="region of interest" description="Disordered" evidence="1">
    <location>
        <begin position="424"/>
        <end position="447"/>
    </location>
</feature>